<dbReference type="SUPFAM" id="SSF55166">
    <property type="entry name" value="Hedgehog/DD-peptidase"/>
    <property type="match status" value="1"/>
</dbReference>
<dbReference type="Gene3D" id="3.30.1380.10">
    <property type="match status" value="1"/>
</dbReference>
<gene>
    <name evidence="2" type="ORF">D0Z08_04070</name>
</gene>
<organism evidence="2 3">
    <name type="scientific">Nocardioides immobilis</name>
    <dbReference type="NCBI Taxonomy" id="2049295"/>
    <lineage>
        <taxon>Bacteria</taxon>
        <taxon>Bacillati</taxon>
        <taxon>Actinomycetota</taxon>
        <taxon>Actinomycetes</taxon>
        <taxon>Propionibacteriales</taxon>
        <taxon>Nocardioidaceae</taxon>
        <taxon>Nocardioides</taxon>
    </lineage>
</organism>
<name>A0A417Y6M3_9ACTN</name>
<feature type="domain" description="Peptidase M15C" evidence="1">
    <location>
        <begin position="352"/>
        <end position="409"/>
    </location>
</feature>
<dbReference type="Proteomes" id="UP000283644">
    <property type="component" value="Unassembled WGS sequence"/>
</dbReference>
<dbReference type="OrthoDB" id="9799970at2"/>
<dbReference type="AlphaFoldDB" id="A0A417Y6M3"/>
<reference evidence="2 3" key="1">
    <citation type="submission" date="2018-09" db="EMBL/GenBank/DDBJ databases">
        <title>Genome sequencing of Nocardioides immobilis CCTCC AB 2017083 for comparison to Nocardioides silvaticus.</title>
        <authorList>
            <person name="Li C."/>
            <person name="Wang G."/>
        </authorList>
    </citation>
    <scope>NUCLEOTIDE SEQUENCE [LARGE SCALE GENOMIC DNA]</scope>
    <source>
        <strain evidence="2 3">CCTCC AB 2017083</strain>
    </source>
</reference>
<evidence type="ECO:0000313" key="3">
    <source>
        <dbReference type="Proteomes" id="UP000283644"/>
    </source>
</evidence>
<dbReference type="InterPro" id="IPR039561">
    <property type="entry name" value="Peptidase_M15C"/>
</dbReference>
<proteinExistence type="predicted"/>
<dbReference type="GO" id="GO:0008233">
    <property type="term" value="F:peptidase activity"/>
    <property type="evidence" value="ECO:0007669"/>
    <property type="project" value="InterPro"/>
</dbReference>
<accession>A0A417Y6M3</accession>
<comment type="caution">
    <text evidence="2">The sequence shown here is derived from an EMBL/GenBank/DDBJ whole genome shotgun (WGS) entry which is preliminary data.</text>
</comment>
<evidence type="ECO:0000313" key="2">
    <source>
        <dbReference type="EMBL" id="RHW28171.1"/>
    </source>
</evidence>
<keyword evidence="3" id="KW-1185">Reference proteome</keyword>
<protein>
    <submittedName>
        <fullName evidence="2">M15 family peptidase</fullName>
    </submittedName>
</protein>
<evidence type="ECO:0000259" key="1">
    <source>
        <dbReference type="Pfam" id="PF13539"/>
    </source>
</evidence>
<dbReference type="EMBL" id="QXGH01000010">
    <property type="protein sequence ID" value="RHW28171.1"/>
    <property type="molecule type" value="Genomic_DNA"/>
</dbReference>
<dbReference type="InterPro" id="IPR009045">
    <property type="entry name" value="Zn_M74/Hedgehog-like"/>
</dbReference>
<dbReference type="Pfam" id="PF13539">
    <property type="entry name" value="Peptidase_M15_4"/>
    <property type="match status" value="1"/>
</dbReference>
<sequence length="416" mass="44155">MSMEDAGRDPGSMGDLQRRARLATVVGLALLGAACSISSDPQSDLDPTNAAAFGEVDPAAQDRLTVDPPGKLDEAQAGDDLLIVGPDSLPGELVDRILGVKVDGRRGVAASELFSLGEFTLENRVFRLAAVDPAGFRRFAGHKSATFQAQWDRIAGGEIAVLDTAARRLPIDDDDNLLVGSGDQRRAIHVGAFSPGQVGTIDAVVNTAWGEELGLPADNALVISTGLVSPQAVRERIRAIDPDLSITALDIVEATGIEPGVVQNVSFVGTFADAVGSFSYTPIGGGRVAPDPAWVRSHIVTEAVPILGRVTCNRYLMPQLRAALAEIQSRGLADEINPGEYAGCYYPRFIAGSTTLSNHTFGLALDLNVPGNLRGTRGEIDRTVVAIFKRWGFAWGGDWSYTDPMHFELDRIVTPG</sequence>